<reference evidence="1" key="1">
    <citation type="submission" date="2021-03" db="EMBL/GenBank/DDBJ databases">
        <authorList>
            <consortium name="DOE Joint Genome Institute"/>
            <person name="Ahrendt S."/>
            <person name="Looney B.P."/>
            <person name="Miyauchi S."/>
            <person name="Morin E."/>
            <person name="Drula E."/>
            <person name="Courty P.E."/>
            <person name="Chicoki N."/>
            <person name="Fauchery L."/>
            <person name="Kohler A."/>
            <person name="Kuo A."/>
            <person name="Labutti K."/>
            <person name="Pangilinan J."/>
            <person name="Lipzen A."/>
            <person name="Riley R."/>
            <person name="Andreopoulos W."/>
            <person name="He G."/>
            <person name="Johnson J."/>
            <person name="Barry K.W."/>
            <person name="Grigoriev I.V."/>
            <person name="Nagy L."/>
            <person name="Hibbett D."/>
            <person name="Henrissat B."/>
            <person name="Matheny P.B."/>
            <person name="Labbe J."/>
            <person name="Martin F."/>
        </authorList>
    </citation>
    <scope>NUCLEOTIDE SEQUENCE</scope>
    <source>
        <strain evidence="1">HHB10654</strain>
    </source>
</reference>
<organism evidence="1 2">
    <name type="scientific">Artomyces pyxidatus</name>
    <dbReference type="NCBI Taxonomy" id="48021"/>
    <lineage>
        <taxon>Eukaryota</taxon>
        <taxon>Fungi</taxon>
        <taxon>Dikarya</taxon>
        <taxon>Basidiomycota</taxon>
        <taxon>Agaricomycotina</taxon>
        <taxon>Agaricomycetes</taxon>
        <taxon>Russulales</taxon>
        <taxon>Auriscalpiaceae</taxon>
        <taxon>Artomyces</taxon>
    </lineage>
</organism>
<evidence type="ECO:0000313" key="1">
    <source>
        <dbReference type="EMBL" id="KAI0061620.1"/>
    </source>
</evidence>
<name>A0ACB8T0D0_9AGAM</name>
<evidence type="ECO:0000313" key="2">
    <source>
        <dbReference type="Proteomes" id="UP000814140"/>
    </source>
</evidence>
<comment type="caution">
    <text evidence="1">The sequence shown here is derived from an EMBL/GenBank/DDBJ whole genome shotgun (WGS) entry which is preliminary data.</text>
</comment>
<keyword evidence="2" id="KW-1185">Reference proteome</keyword>
<proteinExistence type="predicted"/>
<protein>
    <submittedName>
        <fullName evidence="1">Uncharacterized protein</fullName>
    </submittedName>
</protein>
<reference evidence="1" key="2">
    <citation type="journal article" date="2022" name="New Phytol.">
        <title>Evolutionary transition to the ectomycorrhizal habit in the genomes of a hyperdiverse lineage of mushroom-forming fungi.</title>
        <authorList>
            <person name="Looney B."/>
            <person name="Miyauchi S."/>
            <person name="Morin E."/>
            <person name="Drula E."/>
            <person name="Courty P.E."/>
            <person name="Kohler A."/>
            <person name="Kuo A."/>
            <person name="LaButti K."/>
            <person name="Pangilinan J."/>
            <person name="Lipzen A."/>
            <person name="Riley R."/>
            <person name="Andreopoulos W."/>
            <person name="He G."/>
            <person name="Johnson J."/>
            <person name="Nolan M."/>
            <person name="Tritt A."/>
            <person name="Barry K.W."/>
            <person name="Grigoriev I.V."/>
            <person name="Nagy L.G."/>
            <person name="Hibbett D."/>
            <person name="Henrissat B."/>
            <person name="Matheny P.B."/>
            <person name="Labbe J."/>
            <person name="Martin F.M."/>
        </authorList>
    </citation>
    <scope>NUCLEOTIDE SEQUENCE</scope>
    <source>
        <strain evidence="1">HHB10654</strain>
    </source>
</reference>
<gene>
    <name evidence="1" type="ORF">BV25DRAFT_727561</name>
</gene>
<dbReference type="Proteomes" id="UP000814140">
    <property type="component" value="Unassembled WGS sequence"/>
</dbReference>
<sequence length="245" mass="26338">MVLDGVFTDANCEDTNITYTDLGAGYLRYMATIVGKKTGSTFQQELPGVGGTQFNASVMPFNNETDPRRQSFVYVIFTPLTMDETQNAVIGPANISATICSPIIGVQSAIVEMDTVSRTVFSAAPLTTDKDSDGPLKPLDILNGTSAAFNGYFFDVSAYGPIVGDRKEATMFGLVSAMYQAALALPGGLSQAYQENLHYSLASNIYQNYLGIMARSTYFNDTQPIDNALSGNSVTTQNLLFISSI</sequence>
<dbReference type="EMBL" id="MU277211">
    <property type="protein sequence ID" value="KAI0061620.1"/>
    <property type="molecule type" value="Genomic_DNA"/>
</dbReference>
<accession>A0ACB8T0D0</accession>